<feature type="domain" description="Cupin type-2" evidence="3">
    <location>
        <begin position="67"/>
        <end position="130"/>
    </location>
</feature>
<dbReference type="AlphaFoldDB" id="A0A8J2XUF6"/>
<sequence length="382" mass="40988">MKINYSKIILVIISSLFVMDASAQSQGDSGALYTKGEKINSPNFTGSVWVNRITGPQNGVNCTVGCVSFEPGARTNWHSHPGGQILIVIEGTGYYQEEGKPRRIIRKGDVITCSPNVVHWHGASADTSMTHIAIGPDAAKGPAVWLKKVTDEEYAGPTAQNAMSGRASLNARQRSIVSIAAFTAKGDLQNLNGALNNGLNAGLTINEIKEILVQLYAYCGFPRSLNAINTFISALNERKAKGINDPIGVQPSPVNSDPNKYETGKNNLAKLIGHPENGPKTGYAEFVPVIDTFLKEHLFADIFSRGVLSYQERELTTISALVSLGGVESQLQGHMTIGQNIGITEVQLKEMLSILEISIGKKEADAGREVLSKVIGAKKQGS</sequence>
<name>A0A8J2XUF6_9BACT</name>
<reference evidence="4" key="2">
    <citation type="submission" date="2020-09" db="EMBL/GenBank/DDBJ databases">
        <authorList>
            <person name="Sun Q."/>
            <person name="Zhou Y."/>
        </authorList>
    </citation>
    <scope>NUCLEOTIDE SEQUENCE</scope>
    <source>
        <strain evidence="4">CGMCC 1.15448</strain>
    </source>
</reference>
<feature type="domain" description="Carboxymuconolactone decarboxylase-like" evidence="2">
    <location>
        <begin position="293"/>
        <end position="370"/>
    </location>
</feature>
<feature type="signal peptide" evidence="1">
    <location>
        <begin position="1"/>
        <end position="23"/>
    </location>
</feature>
<dbReference type="CDD" id="cd02233">
    <property type="entry name" value="cupin_HNL-like"/>
    <property type="match status" value="1"/>
</dbReference>
<proteinExistence type="predicted"/>
<accession>A0A8J2XUF6</accession>
<dbReference type="InterPro" id="IPR003779">
    <property type="entry name" value="CMD-like"/>
</dbReference>
<dbReference type="SUPFAM" id="SSF51182">
    <property type="entry name" value="RmlC-like cupins"/>
    <property type="match status" value="1"/>
</dbReference>
<gene>
    <name evidence="4" type="ORF">GCM10011511_56810</name>
</gene>
<dbReference type="Proteomes" id="UP000607559">
    <property type="component" value="Unassembled WGS sequence"/>
</dbReference>
<dbReference type="PANTHER" id="PTHR43698:SF1">
    <property type="entry name" value="BLL4564 PROTEIN"/>
    <property type="match status" value="1"/>
</dbReference>
<comment type="caution">
    <text evidence="4">The sequence shown here is derived from an EMBL/GenBank/DDBJ whole genome shotgun (WGS) entry which is preliminary data.</text>
</comment>
<evidence type="ECO:0000259" key="2">
    <source>
        <dbReference type="Pfam" id="PF02627"/>
    </source>
</evidence>
<organism evidence="4 5">
    <name type="scientific">Puia dinghuensis</name>
    <dbReference type="NCBI Taxonomy" id="1792502"/>
    <lineage>
        <taxon>Bacteria</taxon>
        <taxon>Pseudomonadati</taxon>
        <taxon>Bacteroidota</taxon>
        <taxon>Chitinophagia</taxon>
        <taxon>Chitinophagales</taxon>
        <taxon>Chitinophagaceae</taxon>
        <taxon>Puia</taxon>
    </lineage>
</organism>
<dbReference type="InterPro" id="IPR013096">
    <property type="entry name" value="Cupin_2"/>
</dbReference>
<dbReference type="InterPro" id="IPR011051">
    <property type="entry name" value="RmlC_Cupin_sf"/>
</dbReference>
<dbReference type="Gene3D" id="1.20.1290.10">
    <property type="entry name" value="AhpD-like"/>
    <property type="match status" value="1"/>
</dbReference>
<dbReference type="SUPFAM" id="SSF69118">
    <property type="entry name" value="AhpD-like"/>
    <property type="match status" value="1"/>
</dbReference>
<feature type="chain" id="PRO_5035160806" evidence="1">
    <location>
        <begin position="24"/>
        <end position="382"/>
    </location>
</feature>
<protein>
    <submittedName>
        <fullName evidence="4">4-carboxymuconolactone decarboxylase</fullName>
    </submittedName>
</protein>
<dbReference type="RefSeq" id="WP_188938158.1">
    <property type="nucleotide sequence ID" value="NZ_BMJC01000009.1"/>
</dbReference>
<keyword evidence="5" id="KW-1185">Reference proteome</keyword>
<dbReference type="Gene3D" id="2.60.120.10">
    <property type="entry name" value="Jelly Rolls"/>
    <property type="match status" value="1"/>
</dbReference>
<keyword evidence="1" id="KW-0732">Signal</keyword>
<reference evidence="4" key="1">
    <citation type="journal article" date="2014" name="Int. J. Syst. Evol. Microbiol.">
        <title>Complete genome sequence of Corynebacterium casei LMG S-19264T (=DSM 44701T), isolated from a smear-ripened cheese.</title>
        <authorList>
            <consortium name="US DOE Joint Genome Institute (JGI-PGF)"/>
            <person name="Walter F."/>
            <person name="Albersmeier A."/>
            <person name="Kalinowski J."/>
            <person name="Ruckert C."/>
        </authorList>
    </citation>
    <scope>NUCLEOTIDE SEQUENCE</scope>
    <source>
        <strain evidence="4">CGMCC 1.15448</strain>
    </source>
</reference>
<evidence type="ECO:0000256" key="1">
    <source>
        <dbReference type="SAM" id="SignalP"/>
    </source>
</evidence>
<evidence type="ECO:0000313" key="4">
    <source>
        <dbReference type="EMBL" id="GGB25519.1"/>
    </source>
</evidence>
<feature type="domain" description="Carboxymuconolactone decarboxylase-like" evidence="2">
    <location>
        <begin position="159"/>
        <end position="228"/>
    </location>
</feature>
<dbReference type="InterPro" id="IPR014710">
    <property type="entry name" value="RmlC-like_jellyroll"/>
</dbReference>
<dbReference type="PANTHER" id="PTHR43698">
    <property type="entry name" value="RIBD C-TERMINAL DOMAIN CONTAINING PROTEIN"/>
    <property type="match status" value="1"/>
</dbReference>
<dbReference type="InterPro" id="IPR047263">
    <property type="entry name" value="HNL-like_cupin"/>
</dbReference>
<dbReference type="Pfam" id="PF02627">
    <property type="entry name" value="CMD"/>
    <property type="match status" value="2"/>
</dbReference>
<dbReference type="GO" id="GO:0051920">
    <property type="term" value="F:peroxiredoxin activity"/>
    <property type="evidence" value="ECO:0007669"/>
    <property type="project" value="InterPro"/>
</dbReference>
<evidence type="ECO:0000313" key="5">
    <source>
        <dbReference type="Proteomes" id="UP000607559"/>
    </source>
</evidence>
<dbReference type="InterPro" id="IPR029032">
    <property type="entry name" value="AhpD-like"/>
</dbReference>
<dbReference type="EMBL" id="BMJC01000009">
    <property type="protein sequence ID" value="GGB25519.1"/>
    <property type="molecule type" value="Genomic_DNA"/>
</dbReference>
<dbReference type="Pfam" id="PF07883">
    <property type="entry name" value="Cupin_2"/>
    <property type="match status" value="1"/>
</dbReference>
<evidence type="ECO:0000259" key="3">
    <source>
        <dbReference type="Pfam" id="PF07883"/>
    </source>
</evidence>